<proteinExistence type="predicted"/>
<organism evidence="2 3">
    <name type="scientific">Alosa alosa</name>
    <name type="common">allis shad</name>
    <dbReference type="NCBI Taxonomy" id="278164"/>
    <lineage>
        <taxon>Eukaryota</taxon>
        <taxon>Metazoa</taxon>
        <taxon>Chordata</taxon>
        <taxon>Craniata</taxon>
        <taxon>Vertebrata</taxon>
        <taxon>Euteleostomi</taxon>
        <taxon>Actinopterygii</taxon>
        <taxon>Neopterygii</taxon>
        <taxon>Teleostei</taxon>
        <taxon>Clupei</taxon>
        <taxon>Clupeiformes</taxon>
        <taxon>Clupeoidei</taxon>
        <taxon>Clupeidae</taxon>
        <taxon>Alosa</taxon>
    </lineage>
</organism>
<gene>
    <name evidence="2" type="ORF">AALO_G00279940</name>
</gene>
<evidence type="ECO:0000259" key="1">
    <source>
        <dbReference type="PROSITE" id="PS51457"/>
    </source>
</evidence>
<dbReference type="Proteomes" id="UP000823561">
    <property type="component" value="Chromosome 22"/>
</dbReference>
<comment type="caution">
    <text evidence="2">The sequence shown here is derived from an EMBL/GenBank/DDBJ whole genome shotgun (WGS) entry which is preliminary data.</text>
</comment>
<evidence type="ECO:0000313" key="3">
    <source>
        <dbReference type="Proteomes" id="UP000823561"/>
    </source>
</evidence>
<dbReference type="PROSITE" id="PS51457">
    <property type="entry name" value="BEN"/>
    <property type="match status" value="1"/>
</dbReference>
<reference evidence="2" key="1">
    <citation type="submission" date="2020-10" db="EMBL/GenBank/DDBJ databases">
        <title>Chromosome-scale genome assembly of the Allis shad, Alosa alosa.</title>
        <authorList>
            <person name="Margot Z."/>
            <person name="Christophe K."/>
            <person name="Cabau C."/>
            <person name="Louis A."/>
            <person name="Berthelot C."/>
            <person name="Parey E."/>
            <person name="Roest Crollius H."/>
            <person name="Montfort J."/>
            <person name="Robinson-Rechavi M."/>
            <person name="Bucao C."/>
            <person name="Bouchez O."/>
            <person name="Gislard M."/>
            <person name="Lluch J."/>
            <person name="Milhes M."/>
            <person name="Lampietro C."/>
            <person name="Lopez Roques C."/>
            <person name="Donnadieu C."/>
            <person name="Braasch I."/>
            <person name="Desvignes T."/>
            <person name="Postlethwait J."/>
            <person name="Bobe J."/>
            <person name="Guiguen Y."/>
        </authorList>
    </citation>
    <scope>NUCLEOTIDE SEQUENCE</scope>
    <source>
        <strain evidence="2">M-15738</strain>
        <tissue evidence="2">Blood</tissue>
    </source>
</reference>
<dbReference type="EMBL" id="JADWDJ010000022">
    <property type="protein sequence ID" value="KAG5262878.1"/>
    <property type="molecule type" value="Genomic_DNA"/>
</dbReference>
<dbReference type="GO" id="GO:0003677">
    <property type="term" value="F:DNA binding"/>
    <property type="evidence" value="ECO:0007669"/>
    <property type="project" value="InterPro"/>
</dbReference>
<sequence length="89" mass="9828">MAALANMEDLQNSLSEIMTEAAEQYYVGNSEPVSMKDWQEAREDTISIYSVKLAKVVFGNDLLADSCVPGPGHRQGTPLDEKKLKAIIR</sequence>
<dbReference type="AlphaFoldDB" id="A0AAV6FJ47"/>
<keyword evidence="3" id="KW-1185">Reference proteome</keyword>
<accession>A0AAV6FJ47</accession>
<dbReference type="InterPro" id="IPR018379">
    <property type="entry name" value="BEN_domain"/>
</dbReference>
<name>A0AAV6FJ47_9TELE</name>
<feature type="domain" description="BEN" evidence="1">
    <location>
        <begin position="28"/>
        <end position="89"/>
    </location>
</feature>
<protein>
    <recommendedName>
        <fullName evidence="1">BEN domain-containing protein</fullName>
    </recommendedName>
</protein>
<evidence type="ECO:0000313" key="2">
    <source>
        <dbReference type="EMBL" id="KAG5262878.1"/>
    </source>
</evidence>